<evidence type="ECO:0000259" key="1">
    <source>
        <dbReference type="Pfam" id="PF13503"/>
    </source>
</evidence>
<evidence type="ECO:0000313" key="2">
    <source>
        <dbReference type="EMBL" id="SDS97988.1"/>
    </source>
</evidence>
<feature type="domain" description="DUF4123" evidence="1">
    <location>
        <begin position="26"/>
        <end position="146"/>
    </location>
</feature>
<gene>
    <name evidence="2" type="ORF">SAMN05216222_2781</name>
</gene>
<dbReference type="EMBL" id="LT629762">
    <property type="protein sequence ID" value="SDS97988.1"/>
    <property type="molecule type" value="Genomic_DNA"/>
</dbReference>
<dbReference type="Proteomes" id="UP000198481">
    <property type="component" value="Chromosome I"/>
</dbReference>
<proteinExistence type="predicted"/>
<dbReference type="InterPro" id="IPR025391">
    <property type="entry name" value="DUF4123"/>
</dbReference>
<evidence type="ECO:0000313" key="3">
    <source>
        <dbReference type="Proteomes" id="UP000198481"/>
    </source>
</evidence>
<dbReference type="Pfam" id="PF13503">
    <property type="entry name" value="DUF4123"/>
    <property type="match status" value="1"/>
</dbReference>
<name>A0A1H1WKX7_9PSED</name>
<dbReference type="STRING" id="1148509.SAMN05216222_2781"/>
<dbReference type="AlphaFoldDB" id="A0A1H1WKX7"/>
<dbReference type="RefSeq" id="WP_092276089.1">
    <property type="nucleotide sequence ID" value="NZ_LT629762.1"/>
</dbReference>
<reference evidence="2 3" key="1">
    <citation type="submission" date="2016-10" db="EMBL/GenBank/DDBJ databases">
        <authorList>
            <person name="de Groot N.N."/>
        </authorList>
    </citation>
    <scope>NUCLEOTIDE SEQUENCE [LARGE SCALE GENOMIC DNA]</scope>
    <source>
        <strain evidence="2 3">LMG 26867</strain>
    </source>
</reference>
<organism evidence="2 3">
    <name type="scientific">Pseudomonas prosekii</name>
    <dbReference type="NCBI Taxonomy" id="1148509"/>
    <lineage>
        <taxon>Bacteria</taxon>
        <taxon>Pseudomonadati</taxon>
        <taxon>Pseudomonadota</taxon>
        <taxon>Gammaproteobacteria</taxon>
        <taxon>Pseudomonadales</taxon>
        <taxon>Pseudomonadaceae</taxon>
        <taxon>Pseudomonas</taxon>
    </lineage>
</organism>
<sequence>MHKTNAHWLDELWVNALQLQHQHLDLLIDATSLDYPLLQELAEQANTPKLAKLFENTPEVAIADFGPLLLRVETSQRPWLKTFISAVDCNKHVVALFSPWDFEALANHLRGFLQAQWNQGRSEGVLRYYDPRMLLPVVETLTPVQSKAFHAAVISWHWLDRDQRPQSLPGNYVRHATVPPSAPVMFDHPQVANLLAWTEADAYRIDHCAIPQHYGLSRNESLIRHLYRSQLAANQKGLKEPEEREPFIDQWLVENSAFVIDEPVRELI</sequence>
<protein>
    <recommendedName>
        <fullName evidence="1">DUF4123 domain-containing protein</fullName>
    </recommendedName>
</protein>
<accession>A0A1H1WKX7</accession>